<evidence type="ECO:0000256" key="1">
    <source>
        <dbReference type="ARBA" id="ARBA00001478"/>
    </source>
</evidence>
<comment type="pathway">
    <text evidence="7">Glycan biosynthesis; glycogen biosynthesis.</text>
</comment>
<name>A0AAQ3W8A8_9ENTE</name>
<dbReference type="InterPro" id="IPR011835">
    <property type="entry name" value="GS/SS"/>
</dbReference>
<dbReference type="Proteomes" id="UP000194948">
    <property type="component" value="Chromosome"/>
</dbReference>
<gene>
    <name evidence="7" type="primary">glgA</name>
    <name evidence="10" type="ORF">A5821_001143</name>
</gene>
<feature type="binding site" evidence="7">
    <location>
        <position position="15"/>
    </location>
    <ligand>
        <name>ADP-alpha-D-glucose</name>
        <dbReference type="ChEBI" id="CHEBI:57498"/>
    </ligand>
</feature>
<dbReference type="GO" id="GO:0004373">
    <property type="term" value="F:alpha-1,4-glucan glucosyltransferase (UDP-glucose donor) activity"/>
    <property type="evidence" value="ECO:0007669"/>
    <property type="project" value="InterPro"/>
</dbReference>
<accession>A0AAQ3W8A8</accession>
<evidence type="ECO:0000259" key="8">
    <source>
        <dbReference type="Pfam" id="PF00534"/>
    </source>
</evidence>
<proteinExistence type="inferred from homology"/>
<dbReference type="AlphaFoldDB" id="A0AAQ3W8A8"/>
<protein>
    <recommendedName>
        <fullName evidence="7">Glycogen synthase</fullName>
        <ecNumber evidence="7">2.4.1.21</ecNumber>
    </recommendedName>
    <alternativeName>
        <fullName evidence="7">Starch [bacterial glycogen] synthase</fullName>
    </alternativeName>
</protein>
<reference evidence="10" key="1">
    <citation type="submission" date="2017-05" db="EMBL/GenBank/DDBJ databases">
        <authorList>
            <consortium name="The Broad Institute Genomics Platform"/>
            <consortium name="The Broad Institute Genomic Center for Infectious Diseases"/>
            <person name="Earl A."/>
            <person name="Manson A."/>
            <person name="Schwartman J."/>
            <person name="Gilmore M."/>
            <person name="Abouelleil A."/>
            <person name="Cao P."/>
            <person name="Chapman S."/>
            <person name="Cusick C."/>
            <person name="Shea T."/>
            <person name="Young S."/>
            <person name="Neafsey D."/>
            <person name="Nusbaum C."/>
            <person name="Birren B."/>
        </authorList>
    </citation>
    <scope>NUCLEOTIDE SEQUENCE</scope>
    <source>
        <strain evidence="10">7F3_DIV0205</strain>
    </source>
</reference>
<evidence type="ECO:0000256" key="5">
    <source>
        <dbReference type="ARBA" id="ARBA00022679"/>
    </source>
</evidence>
<keyword evidence="5 7" id="KW-0808">Transferase</keyword>
<dbReference type="Pfam" id="PF08323">
    <property type="entry name" value="Glyco_transf_5"/>
    <property type="match status" value="1"/>
</dbReference>
<evidence type="ECO:0000256" key="3">
    <source>
        <dbReference type="ARBA" id="ARBA00010281"/>
    </source>
</evidence>
<evidence type="ECO:0000313" key="11">
    <source>
        <dbReference type="Proteomes" id="UP000194948"/>
    </source>
</evidence>
<dbReference type="GO" id="GO:0009011">
    <property type="term" value="F:alpha-1,4-glucan glucosyltransferase (ADP-glucose donor) activity"/>
    <property type="evidence" value="ECO:0007669"/>
    <property type="project" value="UniProtKB-UniRule"/>
</dbReference>
<feature type="domain" description="Glycosyl transferase family 1" evidence="8">
    <location>
        <begin position="288"/>
        <end position="415"/>
    </location>
</feature>
<comment type="function">
    <text evidence="2 7">Synthesizes alpha-1,4-glucan chains using ADP-glucose.</text>
</comment>
<keyword evidence="4 7" id="KW-0328">Glycosyltransferase</keyword>
<dbReference type="GO" id="GO:0005978">
    <property type="term" value="P:glycogen biosynthetic process"/>
    <property type="evidence" value="ECO:0007669"/>
    <property type="project" value="UniProtKB-UniRule"/>
</dbReference>
<dbReference type="NCBIfam" id="TIGR02095">
    <property type="entry name" value="glgA"/>
    <property type="match status" value="1"/>
</dbReference>
<dbReference type="PANTHER" id="PTHR45825:SF11">
    <property type="entry name" value="ALPHA AMYLASE DOMAIN-CONTAINING PROTEIN"/>
    <property type="match status" value="1"/>
</dbReference>
<keyword evidence="6 7" id="KW-0320">Glycogen biosynthesis</keyword>
<evidence type="ECO:0000259" key="9">
    <source>
        <dbReference type="Pfam" id="PF08323"/>
    </source>
</evidence>
<dbReference type="RefSeq" id="WP_086314316.1">
    <property type="nucleotide sequence ID" value="NZ_CP147244.1"/>
</dbReference>
<organism evidence="10 11">
    <name type="scientific">Candidatus Enterococcus palustris</name>
    <dbReference type="NCBI Taxonomy" id="1834189"/>
    <lineage>
        <taxon>Bacteria</taxon>
        <taxon>Bacillati</taxon>
        <taxon>Bacillota</taxon>
        <taxon>Bacilli</taxon>
        <taxon>Lactobacillales</taxon>
        <taxon>Enterococcaceae</taxon>
        <taxon>Enterococcus</taxon>
    </lineage>
</organism>
<evidence type="ECO:0000256" key="2">
    <source>
        <dbReference type="ARBA" id="ARBA00002764"/>
    </source>
</evidence>
<dbReference type="InterPro" id="IPR001296">
    <property type="entry name" value="Glyco_trans_1"/>
</dbReference>
<dbReference type="PANTHER" id="PTHR45825">
    <property type="entry name" value="GRANULE-BOUND STARCH SYNTHASE 1, CHLOROPLASTIC/AMYLOPLASTIC"/>
    <property type="match status" value="1"/>
</dbReference>
<dbReference type="EC" id="2.4.1.21" evidence="7"/>
<dbReference type="HAMAP" id="MF_00484">
    <property type="entry name" value="Glycogen_synth"/>
    <property type="match status" value="1"/>
</dbReference>
<reference evidence="10" key="2">
    <citation type="submission" date="2024-03" db="EMBL/GenBank/DDBJ databases">
        <title>The Genome Sequence of Enterococcus sp. DIV0205d.</title>
        <authorList>
            <consortium name="The Broad Institute Genomics Platform"/>
            <consortium name="The Broad Institute Microbial Omics Core"/>
            <consortium name="The Broad Institute Genomic Center for Infectious Diseases"/>
            <person name="Earl A."/>
            <person name="Manson A."/>
            <person name="Gilmore M."/>
            <person name="Schwartman J."/>
            <person name="Shea T."/>
            <person name="Abouelleil A."/>
            <person name="Cao P."/>
            <person name="Chapman S."/>
            <person name="Cusick C."/>
            <person name="Young S."/>
            <person name="Neafsey D."/>
            <person name="Nusbaum C."/>
            <person name="Birren B."/>
        </authorList>
    </citation>
    <scope>NUCLEOTIDE SEQUENCE</scope>
    <source>
        <strain evidence="10">7F3_DIV0205</strain>
    </source>
</reference>
<dbReference type="InterPro" id="IPR013534">
    <property type="entry name" value="Starch_synth_cat_dom"/>
</dbReference>
<dbReference type="Gene3D" id="3.40.50.2000">
    <property type="entry name" value="Glycogen Phosphorylase B"/>
    <property type="match status" value="2"/>
</dbReference>
<comment type="similarity">
    <text evidence="3 7">Belongs to the glycosyltransferase 1 family. Bacterial/plant glycogen synthase subfamily.</text>
</comment>
<dbReference type="NCBIfam" id="NF001898">
    <property type="entry name" value="PRK00654.1-1"/>
    <property type="match status" value="1"/>
</dbReference>
<feature type="domain" description="Starch synthase catalytic" evidence="9">
    <location>
        <begin position="2"/>
        <end position="236"/>
    </location>
</feature>
<comment type="catalytic activity">
    <reaction evidence="1 7">
        <text>[(1-&gt;4)-alpha-D-glucosyl](n) + ADP-alpha-D-glucose = [(1-&gt;4)-alpha-D-glucosyl](n+1) + ADP + H(+)</text>
        <dbReference type="Rhea" id="RHEA:18189"/>
        <dbReference type="Rhea" id="RHEA-COMP:9584"/>
        <dbReference type="Rhea" id="RHEA-COMP:9587"/>
        <dbReference type="ChEBI" id="CHEBI:15378"/>
        <dbReference type="ChEBI" id="CHEBI:15444"/>
        <dbReference type="ChEBI" id="CHEBI:57498"/>
        <dbReference type="ChEBI" id="CHEBI:456216"/>
        <dbReference type="EC" id="2.4.1.21"/>
    </reaction>
</comment>
<evidence type="ECO:0000256" key="6">
    <source>
        <dbReference type="ARBA" id="ARBA00023056"/>
    </source>
</evidence>
<dbReference type="EMBL" id="CP147244">
    <property type="protein sequence ID" value="WYK00049.1"/>
    <property type="molecule type" value="Genomic_DNA"/>
</dbReference>
<dbReference type="CDD" id="cd03791">
    <property type="entry name" value="GT5_Glycogen_synthase_DULL1-like"/>
    <property type="match status" value="1"/>
</dbReference>
<sequence>MKVLFASAECAPFFKTGGLGDVAGALPKELAKKGIEISVVLPYFTKMPDTYKEQCEDVVDFYVDVGWRHQYCGIKRLIRQGVTYYFIDNLYYFDRDKLYGYYDDGERFAFFSLAIIEMLEKIDFIPDVMHVNDFHTAMIPFLLKEKYQWIKMYRSIKTVLTIHNIEFQGAYSEDLLPDLFGMGFERFNDGAARFRDGINYLKAGIMYADQVNTVSPTYAKEIKTPEFGFGLDGILRLEQGKLSGILNGIDYDSNDPETDKLIPAHFSVKELSGKERNKQALQRKMNLQVKSDVPLIGIVSRLTFQKGFHLILDELVHLLEKDVQLVLLGTGDTGIENSFRYFASRYPDKFSANITFDVALAQLIYAGADLFLMPSATEPCGLSQMIAMRYGTLPIVHEIGGLKDTVKPYNPITKTGTGFGFSEFNSYYLMYSTLNAIDLYWNDQQTWKQLMKTAMEKDFSWEKLSQLYLDLYKKASAI</sequence>
<dbReference type="SUPFAM" id="SSF53756">
    <property type="entry name" value="UDP-Glycosyltransferase/glycogen phosphorylase"/>
    <property type="match status" value="1"/>
</dbReference>
<evidence type="ECO:0000256" key="4">
    <source>
        <dbReference type="ARBA" id="ARBA00022676"/>
    </source>
</evidence>
<dbReference type="Pfam" id="PF00534">
    <property type="entry name" value="Glycos_transf_1"/>
    <property type="match status" value="1"/>
</dbReference>
<evidence type="ECO:0000313" key="10">
    <source>
        <dbReference type="EMBL" id="WYK00049.1"/>
    </source>
</evidence>
<evidence type="ECO:0000256" key="7">
    <source>
        <dbReference type="HAMAP-Rule" id="MF_00484"/>
    </source>
</evidence>
<keyword evidence="11" id="KW-1185">Reference proteome</keyword>